<dbReference type="InParanoid" id="A0A7X0JTR8"/>
<feature type="transmembrane region" description="Helical" evidence="4">
    <location>
        <begin position="305"/>
        <end position="325"/>
    </location>
</feature>
<dbReference type="SUPFAM" id="SSF103473">
    <property type="entry name" value="MFS general substrate transporter"/>
    <property type="match status" value="1"/>
</dbReference>
<dbReference type="Proteomes" id="UP000528457">
    <property type="component" value="Unassembled WGS sequence"/>
</dbReference>
<accession>A0A7X0JTR8</accession>
<evidence type="ECO:0000256" key="3">
    <source>
        <dbReference type="ARBA" id="ARBA00023136"/>
    </source>
</evidence>
<feature type="transmembrane region" description="Helical" evidence="4">
    <location>
        <begin position="248"/>
        <end position="267"/>
    </location>
</feature>
<dbReference type="RefSeq" id="WP_166849216.1">
    <property type="nucleotide sequence ID" value="NZ_JAAONY010000001.1"/>
</dbReference>
<evidence type="ECO:0000313" key="5">
    <source>
        <dbReference type="EMBL" id="MBB6521181.1"/>
    </source>
</evidence>
<organism evidence="5 6">
    <name type="scientific">Pseudoteredinibacter isoporae</name>
    <dbReference type="NCBI Taxonomy" id="570281"/>
    <lineage>
        <taxon>Bacteria</taxon>
        <taxon>Pseudomonadati</taxon>
        <taxon>Pseudomonadota</taxon>
        <taxon>Gammaproteobacteria</taxon>
        <taxon>Cellvibrionales</taxon>
        <taxon>Cellvibrionaceae</taxon>
        <taxon>Pseudoteredinibacter</taxon>
    </lineage>
</organism>
<dbReference type="Gene3D" id="1.20.1250.20">
    <property type="entry name" value="MFS general substrate transporter like domains"/>
    <property type="match status" value="2"/>
</dbReference>
<keyword evidence="3 4" id="KW-0472">Membrane</keyword>
<dbReference type="EMBL" id="JACHHT010000001">
    <property type="protein sequence ID" value="MBB6521181.1"/>
    <property type="molecule type" value="Genomic_DNA"/>
</dbReference>
<keyword evidence="1 4" id="KW-0812">Transmembrane</keyword>
<evidence type="ECO:0000256" key="1">
    <source>
        <dbReference type="ARBA" id="ARBA00022692"/>
    </source>
</evidence>
<keyword evidence="6" id="KW-1185">Reference proteome</keyword>
<proteinExistence type="predicted"/>
<dbReference type="AlphaFoldDB" id="A0A7X0JTR8"/>
<dbReference type="PANTHER" id="PTHR23547:SF1">
    <property type="entry name" value="MAJOR FACILITATOR SUPERFAMILY MFS_1"/>
    <property type="match status" value="1"/>
</dbReference>
<feature type="transmembrane region" description="Helical" evidence="4">
    <location>
        <begin position="219"/>
        <end position="242"/>
    </location>
</feature>
<feature type="transmembrane region" description="Helical" evidence="4">
    <location>
        <begin position="367"/>
        <end position="391"/>
    </location>
</feature>
<sequence>MSETNNTGMRQYGLICANYWVFTITDGALRMLVLWYFHQQGYGALAIASLFVFYELFGVFTNLFGGWLGARIGLNQTMNLGLLLQIVSLGLLLVPADMLTVVWVMIAQAGSGIAKDLNKMSAKSAIKNLVAKDQLFTWVARLTGSKNSLKGLGFFVGSLLFQFWGFQEALLLMMALLGIALVASLVLLDKRLGKSQYKAKFKELFSNSAALNQLSAARLFLFAARDVWFVVALPVSLAQFFAWSHASVGAFLACWIVVYGLVQGFAPQMVRQKKAASSLWFWAALLSVLTGLIAASLWLNGQQNLLLSQALLLSGLLAFAGIFAINSAYHSYLVVAYARADGASLDVGFYYMSNALGRLLGTILSGWVYASFGLAACLAVSAVLLLLAAALARGLPESAENDQEEAGV</sequence>
<feature type="transmembrane region" description="Helical" evidence="4">
    <location>
        <begin position="12"/>
        <end position="37"/>
    </location>
</feature>
<name>A0A7X0JTR8_9GAMM</name>
<comment type="caution">
    <text evidence="5">The sequence shown here is derived from an EMBL/GenBank/DDBJ whole genome shotgun (WGS) entry which is preliminary data.</text>
</comment>
<reference evidence="5 6" key="1">
    <citation type="submission" date="2020-08" db="EMBL/GenBank/DDBJ databases">
        <title>Genomic Encyclopedia of Type Strains, Phase IV (KMG-IV): sequencing the most valuable type-strain genomes for metagenomic binning, comparative biology and taxonomic classification.</title>
        <authorList>
            <person name="Goeker M."/>
        </authorList>
    </citation>
    <scope>NUCLEOTIDE SEQUENCE [LARGE SCALE GENOMIC DNA]</scope>
    <source>
        <strain evidence="5 6">DSM 22368</strain>
    </source>
</reference>
<evidence type="ECO:0000256" key="4">
    <source>
        <dbReference type="SAM" id="Phobius"/>
    </source>
</evidence>
<dbReference type="PANTHER" id="PTHR23547">
    <property type="entry name" value="MAJOR FACILITATOR SUPERFAMILY DOMAIN, GENERAL SUBSTRATE TRANSPORTER"/>
    <property type="match status" value="1"/>
</dbReference>
<dbReference type="NCBIfam" id="NF033734">
    <property type="entry name" value="MFS_ArsJ"/>
    <property type="match status" value="1"/>
</dbReference>
<feature type="transmembrane region" description="Helical" evidence="4">
    <location>
        <begin position="43"/>
        <end position="70"/>
    </location>
</feature>
<feature type="transmembrane region" description="Helical" evidence="4">
    <location>
        <begin position="169"/>
        <end position="188"/>
    </location>
</feature>
<keyword evidence="2 4" id="KW-1133">Transmembrane helix</keyword>
<dbReference type="GO" id="GO:0022857">
    <property type="term" value="F:transmembrane transporter activity"/>
    <property type="evidence" value="ECO:0007669"/>
    <property type="project" value="InterPro"/>
</dbReference>
<dbReference type="InterPro" id="IPR047769">
    <property type="entry name" value="MFS_ArsJ"/>
</dbReference>
<dbReference type="InterPro" id="IPR011701">
    <property type="entry name" value="MFS"/>
</dbReference>
<dbReference type="InterPro" id="IPR036259">
    <property type="entry name" value="MFS_trans_sf"/>
</dbReference>
<evidence type="ECO:0000313" key="6">
    <source>
        <dbReference type="Proteomes" id="UP000528457"/>
    </source>
</evidence>
<gene>
    <name evidence="5" type="ORF">HNR48_001459</name>
</gene>
<protein>
    <submittedName>
        <fullName evidence="5">Putative MFS family arabinose efflux permease</fullName>
    </submittedName>
</protein>
<dbReference type="Pfam" id="PF07690">
    <property type="entry name" value="MFS_1"/>
    <property type="match status" value="1"/>
</dbReference>
<feature type="transmembrane region" description="Helical" evidence="4">
    <location>
        <begin position="82"/>
        <end position="106"/>
    </location>
</feature>
<feature type="transmembrane region" description="Helical" evidence="4">
    <location>
        <begin position="279"/>
        <end position="299"/>
    </location>
</feature>
<evidence type="ECO:0000256" key="2">
    <source>
        <dbReference type="ARBA" id="ARBA00022989"/>
    </source>
</evidence>